<evidence type="ECO:0000259" key="5">
    <source>
        <dbReference type="PROSITE" id="PS50110"/>
    </source>
</evidence>
<accession>A0A2I7SHQ3</accession>
<evidence type="ECO:0000313" key="6">
    <source>
        <dbReference type="EMBL" id="AUS05410.1"/>
    </source>
</evidence>
<evidence type="ECO:0000313" key="7">
    <source>
        <dbReference type="Proteomes" id="UP000236592"/>
    </source>
</evidence>
<dbReference type="PANTHER" id="PTHR43214">
    <property type="entry name" value="TWO-COMPONENT RESPONSE REGULATOR"/>
    <property type="match status" value="1"/>
</dbReference>
<dbReference type="InterPro" id="IPR001789">
    <property type="entry name" value="Sig_transdc_resp-reg_receiver"/>
</dbReference>
<evidence type="ECO:0000256" key="3">
    <source>
        <dbReference type="PROSITE-ProRule" id="PRU00169"/>
    </source>
</evidence>
<protein>
    <submittedName>
        <fullName evidence="6">DNA-binding response regulator</fullName>
    </submittedName>
</protein>
<organism evidence="6 7">
    <name type="scientific">Pseudotamlana carrageenivorans</name>
    <dbReference type="NCBI Taxonomy" id="2069432"/>
    <lineage>
        <taxon>Bacteria</taxon>
        <taxon>Pseudomonadati</taxon>
        <taxon>Bacteroidota</taxon>
        <taxon>Flavobacteriia</taxon>
        <taxon>Flavobacteriales</taxon>
        <taxon>Flavobacteriaceae</taxon>
        <taxon>Pseudotamlana</taxon>
    </lineage>
</organism>
<reference evidence="7" key="1">
    <citation type="submission" date="2018-01" db="EMBL/GenBank/DDBJ databases">
        <title>Complete genome of Tamlana sp. UJ94.</title>
        <authorList>
            <person name="Jung J."/>
            <person name="Chung D."/>
            <person name="Bae S.S."/>
            <person name="Baek K."/>
        </authorList>
    </citation>
    <scope>NUCLEOTIDE SEQUENCE [LARGE SCALE GENOMIC DNA]</scope>
    <source>
        <strain evidence="7">UJ94</strain>
    </source>
</reference>
<dbReference type="InterPro" id="IPR011006">
    <property type="entry name" value="CheY-like_superfamily"/>
</dbReference>
<dbReference type="Pfam" id="PF00196">
    <property type="entry name" value="GerE"/>
    <property type="match status" value="1"/>
</dbReference>
<dbReference type="SUPFAM" id="SSF52172">
    <property type="entry name" value="CheY-like"/>
    <property type="match status" value="1"/>
</dbReference>
<dbReference type="GO" id="GO:0006355">
    <property type="term" value="P:regulation of DNA-templated transcription"/>
    <property type="evidence" value="ECO:0007669"/>
    <property type="project" value="InterPro"/>
</dbReference>
<dbReference type="Gene3D" id="3.40.50.2300">
    <property type="match status" value="1"/>
</dbReference>
<name>A0A2I7SHQ3_9FLAO</name>
<proteinExistence type="predicted"/>
<dbReference type="EMBL" id="CP025938">
    <property type="protein sequence ID" value="AUS05410.1"/>
    <property type="molecule type" value="Genomic_DNA"/>
</dbReference>
<evidence type="ECO:0000256" key="2">
    <source>
        <dbReference type="ARBA" id="ARBA00023125"/>
    </source>
</evidence>
<dbReference type="PRINTS" id="PR00038">
    <property type="entry name" value="HTHLUXR"/>
</dbReference>
<dbReference type="SUPFAM" id="SSF46894">
    <property type="entry name" value="C-terminal effector domain of the bipartite response regulators"/>
    <property type="match status" value="1"/>
</dbReference>
<dbReference type="GO" id="GO:0003677">
    <property type="term" value="F:DNA binding"/>
    <property type="evidence" value="ECO:0007669"/>
    <property type="project" value="UniProtKB-KW"/>
</dbReference>
<dbReference type="PANTHER" id="PTHR43214:SF43">
    <property type="entry name" value="TWO-COMPONENT RESPONSE REGULATOR"/>
    <property type="match status" value="1"/>
</dbReference>
<dbReference type="InterPro" id="IPR016032">
    <property type="entry name" value="Sig_transdc_resp-reg_C-effctor"/>
</dbReference>
<dbReference type="CDD" id="cd06170">
    <property type="entry name" value="LuxR_C_like"/>
    <property type="match status" value="1"/>
</dbReference>
<dbReference type="GO" id="GO:0000160">
    <property type="term" value="P:phosphorelay signal transduction system"/>
    <property type="evidence" value="ECO:0007669"/>
    <property type="project" value="InterPro"/>
</dbReference>
<evidence type="ECO:0000256" key="1">
    <source>
        <dbReference type="ARBA" id="ARBA00022553"/>
    </source>
</evidence>
<dbReference type="PROSITE" id="PS50043">
    <property type="entry name" value="HTH_LUXR_2"/>
    <property type="match status" value="1"/>
</dbReference>
<keyword evidence="1 3" id="KW-0597">Phosphoprotein</keyword>
<gene>
    <name evidence="6" type="ORF">C1A40_07945</name>
</gene>
<evidence type="ECO:0000259" key="4">
    <source>
        <dbReference type="PROSITE" id="PS50043"/>
    </source>
</evidence>
<dbReference type="InterPro" id="IPR058245">
    <property type="entry name" value="NreC/VraR/RcsB-like_REC"/>
</dbReference>
<dbReference type="PROSITE" id="PS50110">
    <property type="entry name" value="RESPONSE_REGULATORY"/>
    <property type="match status" value="1"/>
</dbReference>
<dbReference type="Proteomes" id="UP000236592">
    <property type="component" value="Chromosome"/>
</dbReference>
<dbReference type="InterPro" id="IPR000792">
    <property type="entry name" value="Tscrpt_reg_LuxR_C"/>
</dbReference>
<dbReference type="AlphaFoldDB" id="A0A2I7SHQ3"/>
<dbReference type="SMART" id="SM00448">
    <property type="entry name" value="REC"/>
    <property type="match status" value="1"/>
</dbReference>
<dbReference type="CDD" id="cd17535">
    <property type="entry name" value="REC_NarL-like"/>
    <property type="match status" value="1"/>
</dbReference>
<dbReference type="Pfam" id="PF00072">
    <property type="entry name" value="Response_reg"/>
    <property type="match status" value="1"/>
</dbReference>
<dbReference type="KEGG" id="taj:C1A40_07945"/>
<keyword evidence="2 6" id="KW-0238">DNA-binding</keyword>
<dbReference type="InterPro" id="IPR039420">
    <property type="entry name" value="WalR-like"/>
</dbReference>
<dbReference type="SMART" id="SM00421">
    <property type="entry name" value="HTH_LUXR"/>
    <property type="match status" value="1"/>
</dbReference>
<sequence length="214" mass="24218">MKSSIVIADDHPLILRGLLDFLTTEGYPILGSSSDGQTAYNQILKYKPDVAILDINMPIMSGLEVAELCLKNALPTKVVLLTLHINEKYFNQALEFKVQGYILKELALDQIEECIKLITAGKTYFSKEIDAYLDPDHIDNQPTEAMKQLTKSELKIVKLISKHKSSQEIAEHLSISVRTVEKHRSNIVKKLDINNKPTSLAIWALINKRLLFKF</sequence>
<feature type="domain" description="Response regulatory" evidence="5">
    <location>
        <begin position="4"/>
        <end position="119"/>
    </location>
</feature>
<keyword evidence="7" id="KW-1185">Reference proteome</keyword>
<dbReference type="RefSeq" id="WP_102995447.1">
    <property type="nucleotide sequence ID" value="NZ_CP025938.1"/>
</dbReference>
<feature type="modified residue" description="4-aspartylphosphate" evidence="3">
    <location>
        <position position="54"/>
    </location>
</feature>
<dbReference type="OrthoDB" id="9795108at2"/>
<feature type="domain" description="HTH luxR-type" evidence="4">
    <location>
        <begin position="142"/>
        <end position="208"/>
    </location>
</feature>